<organism evidence="2 3">
    <name type="scientific">Candidatus Mediterraneibacter faecigallinarum</name>
    <dbReference type="NCBI Taxonomy" id="2838669"/>
    <lineage>
        <taxon>Bacteria</taxon>
        <taxon>Bacillati</taxon>
        <taxon>Bacillota</taxon>
        <taxon>Clostridia</taxon>
        <taxon>Lachnospirales</taxon>
        <taxon>Lachnospiraceae</taxon>
        <taxon>Mediterraneibacter</taxon>
    </lineage>
</organism>
<reference evidence="2" key="1">
    <citation type="journal article" date="2021" name="PeerJ">
        <title>Extensive microbial diversity within the chicken gut microbiome revealed by metagenomics and culture.</title>
        <authorList>
            <person name="Gilroy R."/>
            <person name="Ravi A."/>
            <person name="Getino M."/>
            <person name="Pursley I."/>
            <person name="Horton D.L."/>
            <person name="Alikhan N.F."/>
            <person name="Baker D."/>
            <person name="Gharbi K."/>
            <person name="Hall N."/>
            <person name="Watson M."/>
            <person name="Adriaenssens E.M."/>
            <person name="Foster-Nyarko E."/>
            <person name="Jarju S."/>
            <person name="Secka A."/>
            <person name="Antonio M."/>
            <person name="Oren A."/>
            <person name="Chaudhuri R.R."/>
            <person name="La Ragione R."/>
            <person name="Hildebrand F."/>
            <person name="Pallen M.J."/>
        </authorList>
    </citation>
    <scope>NUCLEOTIDE SEQUENCE</scope>
    <source>
        <strain evidence="2">ChiGjej1B1-1692</strain>
    </source>
</reference>
<gene>
    <name evidence="2" type="ORF">H9757_12370</name>
</gene>
<evidence type="ECO:0000313" key="2">
    <source>
        <dbReference type="EMBL" id="HJC39830.1"/>
    </source>
</evidence>
<feature type="transmembrane region" description="Helical" evidence="1">
    <location>
        <begin position="111"/>
        <end position="138"/>
    </location>
</feature>
<feature type="transmembrane region" description="Helical" evidence="1">
    <location>
        <begin position="57"/>
        <end position="77"/>
    </location>
</feature>
<feature type="transmembrane region" description="Helical" evidence="1">
    <location>
        <begin position="150"/>
        <end position="171"/>
    </location>
</feature>
<reference evidence="2" key="2">
    <citation type="submission" date="2021-04" db="EMBL/GenBank/DDBJ databases">
        <authorList>
            <person name="Gilroy R."/>
        </authorList>
    </citation>
    <scope>NUCLEOTIDE SEQUENCE</scope>
    <source>
        <strain evidence="2">ChiGjej1B1-1692</strain>
    </source>
</reference>
<feature type="transmembrane region" description="Helical" evidence="1">
    <location>
        <begin position="12"/>
        <end position="29"/>
    </location>
</feature>
<protein>
    <submittedName>
        <fullName evidence="2">Stage II sporulation protein M</fullName>
    </submittedName>
</protein>
<feature type="transmembrane region" description="Helical" evidence="1">
    <location>
        <begin position="84"/>
        <end position="105"/>
    </location>
</feature>
<keyword evidence="1" id="KW-1133">Transmembrane helix</keyword>
<sequence length="179" mass="20396">MKIFQTKRHLLAFFMPGFLFGVVYVNLIAKKYIAEPGIFSDYFLNQFQTAKIAAEEYFWYLFRLRVIPFLVLLGLSFTKMRKIAAVLFLVWTGISGGILISTAVISMGIKGSLLCIVGILPQFVFYVPAYLILIWYCYSYPKSQWNRQKAVFAALAVSVGMILEIFVNPSLVRAFLSTL</sequence>
<keyword evidence="1" id="KW-0812">Transmembrane</keyword>
<evidence type="ECO:0000313" key="3">
    <source>
        <dbReference type="Proteomes" id="UP000823894"/>
    </source>
</evidence>
<evidence type="ECO:0000256" key="1">
    <source>
        <dbReference type="SAM" id="Phobius"/>
    </source>
</evidence>
<dbReference type="Proteomes" id="UP000823894">
    <property type="component" value="Unassembled WGS sequence"/>
</dbReference>
<dbReference type="EMBL" id="DWWK01000205">
    <property type="protein sequence ID" value="HJC39830.1"/>
    <property type="molecule type" value="Genomic_DNA"/>
</dbReference>
<accession>A0A9D2NYU3</accession>
<comment type="caution">
    <text evidence="2">The sequence shown here is derived from an EMBL/GenBank/DDBJ whole genome shotgun (WGS) entry which is preliminary data.</text>
</comment>
<name>A0A9D2NYU3_9FIRM</name>
<dbReference type="AlphaFoldDB" id="A0A9D2NYU3"/>
<keyword evidence="1" id="KW-0472">Membrane</keyword>
<proteinExistence type="predicted"/>